<dbReference type="EMBL" id="GL732546">
    <property type="protein sequence ID" value="EFX80825.1"/>
    <property type="molecule type" value="Genomic_DNA"/>
</dbReference>
<accession>E9GI67</accession>
<feature type="signal peptide" evidence="2">
    <location>
        <begin position="1"/>
        <end position="23"/>
    </location>
</feature>
<keyword evidence="4" id="KW-1185">Reference proteome</keyword>
<keyword evidence="1" id="KW-1133">Transmembrane helix</keyword>
<name>E9GI67_DAPPU</name>
<dbReference type="Proteomes" id="UP000000305">
    <property type="component" value="Unassembled WGS sequence"/>
</dbReference>
<protein>
    <submittedName>
        <fullName evidence="3">Uncharacterized protein</fullName>
    </submittedName>
</protein>
<evidence type="ECO:0000313" key="4">
    <source>
        <dbReference type="Proteomes" id="UP000000305"/>
    </source>
</evidence>
<sequence length="184" mass="21193">MLSGYVTEFLISLLRLWNMWVTTDEETGILEEIEDSEGTIRIPWNTELPHCPINSNSLLTVLKQNLERPFVESQKQFETRIIEAGIPHDTHNRKSSHDHHPTGYSRLIPSAGNVDEFIKLRNHHAKISSYSEPDIQRKECSGLSLLEQQKYDLMVKSTFNFIIWPGTAVYFAKMSSLAAWLYVS</sequence>
<evidence type="ECO:0000313" key="3">
    <source>
        <dbReference type="EMBL" id="EFX80825.1"/>
    </source>
</evidence>
<dbReference type="HOGENOM" id="CLU_1469666_0_0_1"/>
<evidence type="ECO:0000256" key="1">
    <source>
        <dbReference type="SAM" id="Phobius"/>
    </source>
</evidence>
<keyword evidence="2" id="KW-0732">Signal</keyword>
<feature type="transmembrane region" description="Helical" evidence="1">
    <location>
        <begin position="161"/>
        <end position="183"/>
    </location>
</feature>
<organism evidence="3 4">
    <name type="scientific">Daphnia pulex</name>
    <name type="common">Water flea</name>
    <dbReference type="NCBI Taxonomy" id="6669"/>
    <lineage>
        <taxon>Eukaryota</taxon>
        <taxon>Metazoa</taxon>
        <taxon>Ecdysozoa</taxon>
        <taxon>Arthropoda</taxon>
        <taxon>Crustacea</taxon>
        <taxon>Branchiopoda</taxon>
        <taxon>Diplostraca</taxon>
        <taxon>Cladocera</taxon>
        <taxon>Anomopoda</taxon>
        <taxon>Daphniidae</taxon>
        <taxon>Daphnia</taxon>
    </lineage>
</organism>
<keyword evidence="1" id="KW-0472">Membrane</keyword>
<gene>
    <name evidence="3" type="ORF">DAPPUDRAFT_318224</name>
</gene>
<feature type="chain" id="PRO_5003240367" evidence="2">
    <location>
        <begin position="24"/>
        <end position="184"/>
    </location>
</feature>
<dbReference type="InParanoid" id="E9GI67"/>
<proteinExistence type="predicted"/>
<keyword evidence="1" id="KW-0812">Transmembrane</keyword>
<dbReference type="AlphaFoldDB" id="E9GI67"/>
<reference evidence="3 4" key="1">
    <citation type="journal article" date="2011" name="Science">
        <title>The ecoresponsive genome of Daphnia pulex.</title>
        <authorList>
            <person name="Colbourne J.K."/>
            <person name="Pfrender M.E."/>
            <person name="Gilbert D."/>
            <person name="Thomas W.K."/>
            <person name="Tucker A."/>
            <person name="Oakley T.H."/>
            <person name="Tokishita S."/>
            <person name="Aerts A."/>
            <person name="Arnold G.J."/>
            <person name="Basu M.K."/>
            <person name="Bauer D.J."/>
            <person name="Caceres C.E."/>
            <person name="Carmel L."/>
            <person name="Casola C."/>
            <person name="Choi J.H."/>
            <person name="Detter J.C."/>
            <person name="Dong Q."/>
            <person name="Dusheyko S."/>
            <person name="Eads B.D."/>
            <person name="Frohlich T."/>
            <person name="Geiler-Samerotte K.A."/>
            <person name="Gerlach D."/>
            <person name="Hatcher P."/>
            <person name="Jogdeo S."/>
            <person name="Krijgsveld J."/>
            <person name="Kriventseva E.V."/>
            <person name="Kultz D."/>
            <person name="Laforsch C."/>
            <person name="Lindquist E."/>
            <person name="Lopez J."/>
            <person name="Manak J.R."/>
            <person name="Muller J."/>
            <person name="Pangilinan J."/>
            <person name="Patwardhan R.P."/>
            <person name="Pitluck S."/>
            <person name="Pritham E.J."/>
            <person name="Rechtsteiner A."/>
            <person name="Rho M."/>
            <person name="Rogozin I.B."/>
            <person name="Sakarya O."/>
            <person name="Salamov A."/>
            <person name="Schaack S."/>
            <person name="Shapiro H."/>
            <person name="Shiga Y."/>
            <person name="Skalitzky C."/>
            <person name="Smith Z."/>
            <person name="Souvorov A."/>
            <person name="Sung W."/>
            <person name="Tang Z."/>
            <person name="Tsuchiya D."/>
            <person name="Tu H."/>
            <person name="Vos H."/>
            <person name="Wang M."/>
            <person name="Wolf Y.I."/>
            <person name="Yamagata H."/>
            <person name="Yamada T."/>
            <person name="Ye Y."/>
            <person name="Shaw J.R."/>
            <person name="Andrews J."/>
            <person name="Crease T.J."/>
            <person name="Tang H."/>
            <person name="Lucas S.M."/>
            <person name="Robertson H.M."/>
            <person name="Bork P."/>
            <person name="Koonin E.V."/>
            <person name="Zdobnov E.M."/>
            <person name="Grigoriev I.V."/>
            <person name="Lynch M."/>
            <person name="Boore J.L."/>
        </authorList>
    </citation>
    <scope>NUCLEOTIDE SEQUENCE [LARGE SCALE GENOMIC DNA]</scope>
</reference>
<evidence type="ECO:0000256" key="2">
    <source>
        <dbReference type="SAM" id="SignalP"/>
    </source>
</evidence>
<dbReference type="KEGG" id="dpx:DAPPUDRAFT_318224"/>